<gene>
    <name evidence="2" type="ORF">FBUS_06146</name>
</gene>
<dbReference type="Gene3D" id="3.30.1330.30">
    <property type="match status" value="1"/>
</dbReference>
<keyword evidence="3" id="KW-1185">Reference proteome</keyword>
<dbReference type="InterPro" id="IPR029064">
    <property type="entry name" value="Ribosomal_eL30-like_sf"/>
</dbReference>
<dbReference type="GO" id="GO:0003723">
    <property type="term" value="F:RNA binding"/>
    <property type="evidence" value="ECO:0007669"/>
    <property type="project" value="TreeGrafter"/>
</dbReference>
<accession>A0A8E0S0C4</accession>
<feature type="compositionally biased region" description="Acidic residues" evidence="1">
    <location>
        <begin position="156"/>
        <end position="166"/>
    </location>
</feature>
<protein>
    <recommendedName>
        <fullName evidence="4">RNA methyltransferase</fullName>
    </recommendedName>
</protein>
<sequence>MNLSNQPILLEGYRLIRDAIRSGVQVLYLLFSSHDILRKIPEHEKIPNVYFVPYRTLKQWSRLKTSPGILGSVDVWNDKVVRAGMSAHFHIPIYSDLEWSDISRFFVPVKTNPSEPSLSYLPRCFLADISNKATNEVIIHPSSLPPSPQVENGNEWTEDDGTDEEPNCELHRPLRLDGTEAAFRLPLSQSPHFTVDYFPKVASGYPLSADSATYPNIALVVGSEAHGPSPEAYHLAHLTDGSRVYVPIAPETDSLNVLSAASAILGEMQRQYIMSFDD</sequence>
<organism evidence="2 3">
    <name type="scientific">Fasciolopsis buskii</name>
    <dbReference type="NCBI Taxonomy" id="27845"/>
    <lineage>
        <taxon>Eukaryota</taxon>
        <taxon>Metazoa</taxon>
        <taxon>Spiralia</taxon>
        <taxon>Lophotrochozoa</taxon>
        <taxon>Platyhelminthes</taxon>
        <taxon>Trematoda</taxon>
        <taxon>Digenea</taxon>
        <taxon>Plagiorchiida</taxon>
        <taxon>Echinostomata</taxon>
        <taxon>Echinostomatoidea</taxon>
        <taxon>Fasciolidae</taxon>
        <taxon>Fasciolopsis</taxon>
    </lineage>
</organism>
<name>A0A8E0S0C4_9TREM</name>
<evidence type="ECO:0000313" key="2">
    <source>
        <dbReference type="EMBL" id="KAA0195603.1"/>
    </source>
</evidence>
<dbReference type="PANTHER" id="PTHR43191">
    <property type="entry name" value="RRNA METHYLTRANSFERASE 3"/>
    <property type="match status" value="1"/>
</dbReference>
<evidence type="ECO:0008006" key="4">
    <source>
        <dbReference type="Google" id="ProtNLM"/>
    </source>
</evidence>
<dbReference type="OrthoDB" id="270651at2759"/>
<feature type="region of interest" description="Disordered" evidence="1">
    <location>
        <begin position="140"/>
        <end position="166"/>
    </location>
</feature>
<comment type="caution">
    <text evidence="2">The sequence shown here is derived from an EMBL/GenBank/DDBJ whole genome shotgun (WGS) entry which is preliminary data.</text>
</comment>
<reference evidence="2" key="1">
    <citation type="submission" date="2019-05" db="EMBL/GenBank/DDBJ databases">
        <title>Annotation for the trematode Fasciolopsis buski.</title>
        <authorList>
            <person name="Choi Y.-J."/>
        </authorList>
    </citation>
    <scope>NUCLEOTIDE SEQUENCE</scope>
    <source>
        <strain evidence="2">HT</strain>
        <tissue evidence="2">Whole worm</tissue>
    </source>
</reference>
<dbReference type="AlphaFoldDB" id="A0A8E0S0C4"/>
<dbReference type="PANTHER" id="PTHR43191:SF2">
    <property type="entry name" value="RRNA METHYLTRANSFERASE 3, MITOCHONDRIAL"/>
    <property type="match status" value="1"/>
</dbReference>
<dbReference type="InterPro" id="IPR051259">
    <property type="entry name" value="rRNA_Methyltransferase"/>
</dbReference>
<dbReference type="InterPro" id="IPR029028">
    <property type="entry name" value="Alpha/beta_knot_MTases"/>
</dbReference>
<dbReference type="EMBL" id="LUCM01003590">
    <property type="protein sequence ID" value="KAA0195603.1"/>
    <property type="molecule type" value="Genomic_DNA"/>
</dbReference>
<dbReference type="InterPro" id="IPR029026">
    <property type="entry name" value="tRNA_m1G_MTases_N"/>
</dbReference>
<dbReference type="SUPFAM" id="SSF55315">
    <property type="entry name" value="L30e-like"/>
    <property type="match status" value="1"/>
</dbReference>
<dbReference type="SUPFAM" id="SSF75217">
    <property type="entry name" value="alpha/beta knot"/>
    <property type="match status" value="1"/>
</dbReference>
<evidence type="ECO:0000256" key="1">
    <source>
        <dbReference type="SAM" id="MobiDB-lite"/>
    </source>
</evidence>
<evidence type="ECO:0000313" key="3">
    <source>
        <dbReference type="Proteomes" id="UP000728185"/>
    </source>
</evidence>
<dbReference type="Gene3D" id="3.40.1280.10">
    <property type="match status" value="1"/>
</dbReference>
<dbReference type="Proteomes" id="UP000728185">
    <property type="component" value="Unassembled WGS sequence"/>
</dbReference>
<proteinExistence type="predicted"/>